<dbReference type="InterPro" id="IPR015300">
    <property type="entry name" value="DNA-bd_pseudobarrel_sf"/>
</dbReference>
<reference evidence="8" key="1">
    <citation type="journal article" date="2016" name="Nature">
        <title>The genome of the seagrass Zostera marina reveals angiosperm adaptation to the sea.</title>
        <authorList>
            <person name="Olsen J.L."/>
            <person name="Rouze P."/>
            <person name="Verhelst B."/>
            <person name="Lin Y.-C."/>
            <person name="Bayer T."/>
            <person name="Collen J."/>
            <person name="Dattolo E."/>
            <person name="De Paoli E."/>
            <person name="Dittami S."/>
            <person name="Maumus F."/>
            <person name="Michel G."/>
            <person name="Kersting A."/>
            <person name="Lauritano C."/>
            <person name="Lohaus R."/>
            <person name="Toepel M."/>
            <person name="Tonon T."/>
            <person name="Vanneste K."/>
            <person name="Amirebrahimi M."/>
            <person name="Brakel J."/>
            <person name="Bostroem C."/>
            <person name="Chovatia M."/>
            <person name="Grimwood J."/>
            <person name="Jenkins J.W."/>
            <person name="Jueterbock A."/>
            <person name="Mraz A."/>
            <person name="Stam W.T."/>
            <person name="Tice H."/>
            <person name="Bornberg-Bauer E."/>
            <person name="Green P.J."/>
            <person name="Pearson G.A."/>
            <person name="Procaccini G."/>
            <person name="Duarte C.M."/>
            <person name="Schmutz J."/>
            <person name="Reusch T.B.H."/>
            <person name="Van de Peer Y."/>
        </authorList>
    </citation>
    <scope>NUCLEOTIDE SEQUENCE [LARGE SCALE GENOMIC DNA]</scope>
    <source>
        <strain evidence="8">cv. Finnish</strain>
    </source>
</reference>
<gene>
    <name evidence="7" type="ORF">ZOSMA_81G00260</name>
</gene>
<evidence type="ECO:0000259" key="6">
    <source>
        <dbReference type="PROSITE" id="PS50863"/>
    </source>
</evidence>
<dbReference type="InterPro" id="IPR003340">
    <property type="entry name" value="B3_DNA-bd"/>
</dbReference>
<dbReference type="OrthoDB" id="638806at2759"/>
<evidence type="ECO:0000256" key="4">
    <source>
        <dbReference type="ARBA" id="ARBA00023163"/>
    </source>
</evidence>
<evidence type="ECO:0000256" key="2">
    <source>
        <dbReference type="ARBA" id="ARBA00023015"/>
    </source>
</evidence>
<dbReference type="PROSITE" id="PS50863">
    <property type="entry name" value="B3"/>
    <property type="match status" value="1"/>
</dbReference>
<evidence type="ECO:0000313" key="7">
    <source>
        <dbReference type="EMBL" id="KMZ57809.1"/>
    </source>
</evidence>
<proteinExistence type="predicted"/>
<dbReference type="PANTHER" id="PTHR31391">
    <property type="entry name" value="B3 DOMAIN-CONTAINING PROTEIN OS11G0197600-RELATED"/>
    <property type="match status" value="1"/>
</dbReference>
<dbReference type="Gene3D" id="2.40.330.10">
    <property type="entry name" value="DNA-binding pseudobarrel domain"/>
    <property type="match status" value="1"/>
</dbReference>
<dbReference type="InterPro" id="IPR044837">
    <property type="entry name" value="REM16-like"/>
</dbReference>
<keyword evidence="5" id="KW-0539">Nucleus</keyword>
<dbReference type="AlphaFoldDB" id="A0A0K9NLZ7"/>
<evidence type="ECO:0000256" key="1">
    <source>
        <dbReference type="ARBA" id="ARBA00004123"/>
    </source>
</evidence>
<evidence type="ECO:0000313" key="8">
    <source>
        <dbReference type="Proteomes" id="UP000036987"/>
    </source>
</evidence>
<organism evidence="7 8">
    <name type="scientific">Zostera marina</name>
    <name type="common">Eelgrass</name>
    <dbReference type="NCBI Taxonomy" id="29655"/>
    <lineage>
        <taxon>Eukaryota</taxon>
        <taxon>Viridiplantae</taxon>
        <taxon>Streptophyta</taxon>
        <taxon>Embryophyta</taxon>
        <taxon>Tracheophyta</taxon>
        <taxon>Spermatophyta</taxon>
        <taxon>Magnoliopsida</taxon>
        <taxon>Liliopsida</taxon>
        <taxon>Zosteraceae</taxon>
        <taxon>Zostera</taxon>
    </lineage>
</organism>
<feature type="domain" description="TF-B3" evidence="6">
    <location>
        <begin position="31"/>
        <end position="127"/>
    </location>
</feature>
<sequence length="137" mass="15487">MGKKDSDETSLVVYRSQIEFPVVPLSGNPFFTCIVTKSNIKSPFQLVIPRSFQDYLPPTTVPTTLFCRNGIWELNYFGDKGRLKRFDQGWKTFALENDLKIGDACVFELLQSGEDLLIFAVQILDGTVPIFSIVVDE</sequence>
<dbReference type="GO" id="GO:0005634">
    <property type="term" value="C:nucleus"/>
    <property type="evidence" value="ECO:0007669"/>
    <property type="project" value="UniProtKB-SubCell"/>
</dbReference>
<dbReference type="SUPFAM" id="SSF101936">
    <property type="entry name" value="DNA-binding pseudobarrel domain"/>
    <property type="match status" value="1"/>
</dbReference>
<dbReference type="Pfam" id="PF02362">
    <property type="entry name" value="B3"/>
    <property type="match status" value="1"/>
</dbReference>
<comment type="subcellular location">
    <subcellularLocation>
        <location evidence="1">Nucleus</location>
    </subcellularLocation>
</comment>
<dbReference type="Proteomes" id="UP000036987">
    <property type="component" value="Unassembled WGS sequence"/>
</dbReference>
<comment type="caution">
    <text evidence="7">The sequence shown here is derived from an EMBL/GenBank/DDBJ whole genome shotgun (WGS) entry which is preliminary data.</text>
</comment>
<keyword evidence="8" id="KW-1185">Reference proteome</keyword>
<evidence type="ECO:0000256" key="3">
    <source>
        <dbReference type="ARBA" id="ARBA00023125"/>
    </source>
</evidence>
<dbReference type="SMART" id="SM01019">
    <property type="entry name" value="B3"/>
    <property type="match status" value="1"/>
</dbReference>
<dbReference type="CDD" id="cd10017">
    <property type="entry name" value="B3_DNA"/>
    <property type="match status" value="1"/>
</dbReference>
<dbReference type="EMBL" id="LFYR01002015">
    <property type="protein sequence ID" value="KMZ57809.1"/>
    <property type="molecule type" value="Genomic_DNA"/>
</dbReference>
<keyword evidence="3" id="KW-0238">DNA-binding</keyword>
<name>A0A0K9NLZ7_ZOSMR</name>
<evidence type="ECO:0000256" key="5">
    <source>
        <dbReference type="ARBA" id="ARBA00023242"/>
    </source>
</evidence>
<keyword evidence="2" id="KW-0805">Transcription regulation</keyword>
<keyword evidence="4" id="KW-0804">Transcription</keyword>
<protein>
    <submittedName>
        <fullName evidence="7">B3 domain-containing protein</fullName>
    </submittedName>
</protein>
<dbReference type="OMA" id="WETTYLG"/>
<accession>A0A0K9NLZ7</accession>
<dbReference type="GO" id="GO:0003677">
    <property type="term" value="F:DNA binding"/>
    <property type="evidence" value="ECO:0007669"/>
    <property type="project" value="UniProtKB-KW"/>
</dbReference>
<dbReference type="PANTHER" id="PTHR31391:SF64">
    <property type="entry name" value="B3 DOMAIN-CONTAINING PROTEIN OS06G0112300"/>
    <property type="match status" value="1"/>
</dbReference>